<evidence type="ECO:0000256" key="1">
    <source>
        <dbReference type="ARBA" id="ARBA00004123"/>
    </source>
</evidence>
<dbReference type="GO" id="GO:0010628">
    <property type="term" value="P:positive regulation of gene expression"/>
    <property type="evidence" value="ECO:0007669"/>
    <property type="project" value="TreeGrafter"/>
</dbReference>
<evidence type="ECO:0000313" key="9">
    <source>
        <dbReference type="EMBL" id="KAF8570055.1"/>
    </source>
</evidence>
<evidence type="ECO:0000256" key="3">
    <source>
        <dbReference type="ARBA" id="ARBA00019696"/>
    </source>
</evidence>
<evidence type="ECO:0000256" key="6">
    <source>
        <dbReference type="ARBA" id="ARBA00023242"/>
    </source>
</evidence>
<feature type="compositionally biased region" description="Low complexity" evidence="8">
    <location>
        <begin position="961"/>
        <end position="970"/>
    </location>
</feature>
<feature type="region of interest" description="Disordered" evidence="8">
    <location>
        <begin position="954"/>
        <end position="983"/>
    </location>
</feature>
<reference evidence="9 10" key="1">
    <citation type="submission" date="2019-07" db="EMBL/GenBank/DDBJ databases">
        <title>Annotation for the trematode Paragonimus westermani.</title>
        <authorList>
            <person name="Choi Y.-J."/>
        </authorList>
    </citation>
    <scope>NUCLEOTIDE SEQUENCE [LARGE SCALE GENOMIC DNA]</scope>
    <source>
        <strain evidence="9">180907_Pwestermani</strain>
    </source>
</reference>
<dbReference type="GO" id="GO:0006357">
    <property type="term" value="P:regulation of transcription by RNA polymerase II"/>
    <property type="evidence" value="ECO:0007669"/>
    <property type="project" value="TreeGrafter"/>
</dbReference>
<protein>
    <recommendedName>
        <fullName evidence="3">Mediator of RNA polymerase II transcription subunit 23</fullName>
    </recommendedName>
    <alternativeName>
        <fullName evidence="7">Mediator complex subunit 23</fullName>
    </alternativeName>
</protein>
<dbReference type="PANTHER" id="PTHR12691:SF10">
    <property type="entry name" value="MEDIATOR OF RNA POLYMERASE II TRANSCRIPTION SUBUNIT 23"/>
    <property type="match status" value="1"/>
</dbReference>
<keyword evidence="5" id="KW-0804">Transcription</keyword>
<dbReference type="GO" id="GO:0016592">
    <property type="term" value="C:mediator complex"/>
    <property type="evidence" value="ECO:0007669"/>
    <property type="project" value="TreeGrafter"/>
</dbReference>
<gene>
    <name evidence="9" type="ORF">P879_03170</name>
</gene>
<dbReference type="Proteomes" id="UP000699462">
    <property type="component" value="Unassembled WGS sequence"/>
</dbReference>
<evidence type="ECO:0000256" key="4">
    <source>
        <dbReference type="ARBA" id="ARBA00023015"/>
    </source>
</evidence>
<sequence>MGPIEPTLNRDVSGCIDKLINEITTSVTLEESIGDLLADGGESLLAMDIVRMEAFWKDINQQKTKMHALDNLFGNLARNKHEQVIMRILWGMDILIERIVFSPREVAHALVCSDHLQIDSSPFFSCAFKFLLKLIFFLDYKSNREVFNKSIEKFSQFADGFTCDRSMLRTIDPAIELIQILVSREMCLMPAYFAMHELIRSYPNEMENGPYKSIQENIITFMDSFSRPARLLYSQVHQSIKPVCGITPPTAPGFRLDSTNLILTSIKGAMRYPDFLTSAQVPLLCYVLGQLRSTELTAGMLDSSTGKAKTRSVGLELALVDWIVDIMQVIESTDDCRWVRTMFEHLISVVITFMLGSTIRFNEIVVKLNAKLEGRTWSKSSHYVMWFVLNATSGFIGKNMLTDFVPCLRLFDILFPDAEDPARAIELQTLGCKKQCRKHRSSEMSAEPDVMLTPPAESTASDIQADRVSDRTLMSEVCGRTGVTSPTSEPEADGLICSTDEGSDEDVCLTSTSADESEDEGSLGILPPVRHRSGTCCRRQTRWMHLATAPVCLWQHVLRKSRTGHDHLPRAMPPALRPIEARISYRMRSLVEAVENFGSGNPTSPVASQLTWKELFIVLNAYSTDNEAGQLIQHVIDMFWHGGEDEVPDLSPYATLWPKLFDNGSVCLPYGLVARGKLNPLPNHLIRTMSVHLRMLVLHLLLQKLATLQFSEQLTTPAVAETMCRILTCREVEPSNISRILNLLPKLQPICYSGNGSGSDQGPNPKETSGNLSACYLLSTLLDTLGHRLVDTFLPEVRVQCLVTFVTLLRMWTALSSAETEDPKLCKETGKGQPTARSGTSETCAELFYALEWTICKVVRSLQTPDCVIYGLCSAITLASLAQAQAAAAAAAAASSSTTTATTTSAATTTTTTLAVASSASNMMPTGPNCSTFVTASGIANQTNAVRGSVVGQKQTPLGLAPPSNNSSSSVPPPASDIPTTSTAPLQHLSSGYPFLMTEFVELNRLTLFGLLQIYYAFDLDEASAMKAFLVEQIRTMCDRCGPSSLSDLPRLISSRLPEFLVHTMRQRASPNVSSSSGTPSGDCMDKRANLSILLSSVVREFTQLTDGETTWASIDCRGNLIFCVLLRYLAIHGSIPKSAINIILRLSVGNVNARLRTLCDYVVACLSTTLSGDDFMSQKCLSSLCDFCVAWRVVPLDRFLMFLLTHTSYQGTELDIVNGILVYVFIHCAKLSEAIDCMQSLFPVSVAVDQCDYPSGRQSSEARSQLHPDPLSSRRWAECVGRLHELIPDQGVTDLIVNTTTSDPCKTTMDYGDGRAFVHLPVLYGHLTLRLLPLLEAILAQFLETNLPLVHLIPFCRAVVPLFRFHRRPINVCYVLLREHWHFVPPETENFLTRELQTSCPSKDGRLKWLVDRLRVQLIVYCVLCRHQELSTNLANSQRKRLPSDATTAATAFAGLLTQTTWTELRNTFDVCVQAYEAACGLYATDVASAEMELECRLYAWFKSREICIDAQFVPNLLEPILRSMKNYGLLGHPAAWRSWHLEESVNIQSAGLYAGAVEIMCSFYSPREFVSALTEFLCALSNDSTLGGYLNVVGAFTAILPAAYRLALCQFAVTLFTDSVLTDPTTAEDWHGAAHNADAGYDDFMEPSTVCARWRRSKRKNRHSRLLHYSVEENPPKTTLVAPPRIAVNFFRDFLPPQLPNSSNTGVAADVATPEWLSRSKSLLKASLWHAVWAHANATQLTSLPGFFAELILPQLRNEAQLLMSFYLVAPLMGSLHTERPAKLIDLTAELYRAVQQVDSCLASGLETEHTSDDSVDNALMDTVTVNAPIPMVHVDTIADLLYHIKYMYVGNGVLEQVRPLLPKLRANLRKRLKFILPPSESFIAQPPTQLEHVQSRAFPGELVHAVYEGRVYRAASKPPFSGEDF</sequence>
<evidence type="ECO:0000313" key="10">
    <source>
        <dbReference type="Proteomes" id="UP000699462"/>
    </source>
</evidence>
<dbReference type="OrthoDB" id="9982951at2759"/>
<keyword evidence="4" id="KW-0805">Transcription regulation</keyword>
<comment type="subcellular location">
    <subcellularLocation>
        <location evidence="1">Nucleus</location>
    </subcellularLocation>
</comment>
<comment type="caution">
    <text evidence="9">The sequence shown here is derived from an EMBL/GenBank/DDBJ whole genome shotgun (WGS) entry which is preliminary data.</text>
</comment>
<evidence type="ECO:0000256" key="5">
    <source>
        <dbReference type="ARBA" id="ARBA00023163"/>
    </source>
</evidence>
<name>A0A8T0DQ42_9TREM</name>
<dbReference type="PANTHER" id="PTHR12691">
    <property type="entry name" value="MEDIATOR OF RNA POLYMERASE II TRANSCRIPTION SUBUNIT 23"/>
    <property type="match status" value="1"/>
</dbReference>
<dbReference type="InterPro" id="IPR021629">
    <property type="entry name" value="Mediator_Med23"/>
</dbReference>
<dbReference type="GO" id="GO:0005667">
    <property type="term" value="C:transcription regulator complex"/>
    <property type="evidence" value="ECO:0007669"/>
    <property type="project" value="TreeGrafter"/>
</dbReference>
<keyword evidence="6" id="KW-0539">Nucleus</keyword>
<feature type="region of interest" description="Disordered" evidence="8">
    <location>
        <begin position="480"/>
        <end position="503"/>
    </location>
</feature>
<dbReference type="Pfam" id="PF11573">
    <property type="entry name" value="Med23"/>
    <property type="match status" value="4"/>
</dbReference>
<evidence type="ECO:0000256" key="2">
    <source>
        <dbReference type="ARBA" id="ARBA00010222"/>
    </source>
</evidence>
<evidence type="ECO:0000256" key="8">
    <source>
        <dbReference type="SAM" id="MobiDB-lite"/>
    </source>
</evidence>
<proteinExistence type="inferred from homology"/>
<keyword evidence="10" id="KW-1185">Reference proteome</keyword>
<comment type="similarity">
    <text evidence="2">Belongs to the Mediator complex subunit 23 family.</text>
</comment>
<accession>A0A8T0DQ42</accession>
<feature type="region of interest" description="Disordered" evidence="8">
    <location>
        <begin position="443"/>
        <end position="463"/>
    </location>
</feature>
<evidence type="ECO:0000256" key="7">
    <source>
        <dbReference type="ARBA" id="ARBA00031961"/>
    </source>
</evidence>
<dbReference type="EMBL" id="JTDF01001415">
    <property type="protein sequence ID" value="KAF8570055.1"/>
    <property type="molecule type" value="Genomic_DNA"/>
</dbReference>
<organism evidence="9 10">
    <name type="scientific">Paragonimus westermani</name>
    <dbReference type="NCBI Taxonomy" id="34504"/>
    <lineage>
        <taxon>Eukaryota</taxon>
        <taxon>Metazoa</taxon>
        <taxon>Spiralia</taxon>
        <taxon>Lophotrochozoa</taxon>
        <taxon>Platyhelminthes</taxon>
        <taxon>Trematoda</taxon>
        <taxon>Digenea</taxon>
        <taxon>Plagiorchiida</taxon>
        <taxon>Troglotremata</taxon>
        <taxon>Troglotrematidae</taxon>
        <taxon>Paragonimus</taxon>
    </lineage>
</organism>